<organism evidence="4 5">
    <name type="scientific">Methyloceanibacter caenitepidi</name>
    <dbReference type="NCBI Taxonomy" id="1384459"/>
    <lineage>
        <taxon>Bacteria</taxon>
        <taxon>Pseudomonadati</taxon>
        <taxon>Pseudomonadota</taxon>
        <taxon>Alphaproteobacteria</taxon>
        <taxon>Hyphomicrobiales</taxon>
        <taxon>Hyphomicrobiaceae</taxon>
        <taxon>Methyloceanibacter</taxon>
    </lineage>
</organism>
<evidence type="ECO:0000313" key="5">
    <source>
        <dbReference type="Proteomes" id="UP000031643"/>
    </source>
</evidence>
<dbReference type="KEGG" id="mcg:GL4_2423"/>
<dbReference type="RefSeq" id="WP_052464430.1">
    <property type="nucleotide sequence ID" value="NZ_AP014648.1"/>
</dbReference>
<gene>
    <name evidence="4" type="ORF">GL4_2423</name>
</gene>
<dbReference type="OrthoDB" id="7173339at2"/>
<feature type="region of interest" description="Disordered" evidence="1">
    <location>
        <begin position="221"/>
        <end position="252"/>
    </location>
</feature>
<protein>
    <submittedName>
        <fullName evidence="4">Mlr7403 protein</fullName>
    </submittedName>
</protein>
<sequence>MTDNSFIREVDEAVRQERYRALWDRFGVYVIGLAVALIVGAAAYNIWKYVQESEAETAGDAFTAAVALKNANEQEKATEAFEELVKDGPSGYAILSRFQLASSQAKAGETDKAVESYEALAKDRRVDAILKGLATLQAATLRLDQADYAEMQKRLDGLASGKSAWRFSAKELLGLSAYQNGDLKAAEDQFSALLVDAGTPRNMRDRANVLLALIVSQTATAPDTKADDTKSGDAGAGDAKSDDAEASEATTN</sequence>
<keyword evidence="2" id="KW-1133">Transmembrane helix</keyword>
<dbReference type="Proteomes" id="UP000031643">
    <property type="component" value="Chromosome"/>
</dbReference>
<feature type="transmembrane region" description="Helical" evidence="2">
    <location>
        <begin position="26"/>
        <end position="47"/>
    </location>
</feature>
<keyword evidence="2" id="KW-0472">Membrane</keyword>
<feature type="domain" description="Ancillary SecYEG translocon subunit/Cell division coordinator CpoB TPR" evidence="3">
    <location>
        <begin position="21"/>
        <end position="192"/>
    </location>
</feature>
<dbReference type="SUPFAM" id="SSF48452">
    <property type="entry name" value="TPR-like"/>
    <property type="match status" value="1"/>
</dbReference>
<keyword evidence="5" id="KW-1185">Reference proteome</keyword>
<dbReference type="AlphaFoldDB" id="A0A0A8K7B2"/>
<evidence type="ECO:0000259" key="3">
    <source>
        <dbReference type="Pfam" id="PF09976"/>
    </source>
</evidence>
<dbReference type="InterPro" id="IPR018704">
    <property type="entry name" value="SecYEG/CpoB_TPR"/>
</dbReference>
<dbReference type="EMBL" id="AP014648">
    <property type="protein sequence ID" value="BAQ17859.1"/>
    <property type="molecule type" value="Genomic_DNA"/>
</dbReference>
<dbReference type="Pfam" id="PF09976">
    <property type="entry name" value="TPR_21"/>
    <property type="match status" value="1"/>
</dbReference>
<evidence type="ECO:0000256" key="1">
    <source>
        <dbReference type="SAM" id="MobiDB-lite"/>
    </source>
</evidence>
<name>A0A0A8K7B2_9HYPH</name>
<dbReference type="Gene3D" id="1.25.40.10">
    <property type="entry name" value="Tetratricopeptide repeat domain"/>
    <property type="match status" value="1"/>
</dbReference>
<evidence type="ECO:0000313" key="4">
    <source>
        <dbReference type="EMBL" id="BAQ17859.1"/>
    </source>
</evidence>
<reference evidence="4 5" key="1">
    <citation type="submission" date="2014-09" db="EMBL/GenBank/DDBJ databases">
        <title>Genome sequencing of Methyloceanibacter caenitepidi Gela4.</title>
        <authorList>
            <person name="Takeuchi M."/>
            <person name="Susumu S."/>
            <person name="Kamagata Y."/>
            <person name="Oshima K."/>
            <person name="Hattori M."/>
            <person name="Iwasaki W."/>
        </authorList>
    </citation>
    <scope>NUCLEOTIDE SEQUENCE [LARGE SCALE GENOMIC DNA]</scope>
    <source>
        <strain evidence="4 5">Gela4</strain>
    </source>
</reference>
<keyword evidence="2" id="KW-0812">Transmembrane</keyword>
<accession>A0A0A8K7B2</accession>
<dbReference type="STRING" id="1384459.GL4_2423"/>
<evidence type="ECO:0000256" key="2">
    <source>
        <dbReference type="SAM" id="Phobius"/>
    </source>
</evidence>
<proteinExistence type="predicted"/>
<dbReference type="HOGENOM" id="CLU_073302_1_1_5"/>
<dbReference type="InterPro" id="IPR011990">
    <property type="entry name" value="TPR-like_helical_dom_sf"/>
</dbReference>